<keyword evidence="5 6" id="KW-0472">Membrane</keyword>
<sequence>MKNKTIIRKIFSYLIVFTIFFFLGKGLIENWQKLKEYNFSFNYFYLISSFVFLIPGIVLLGFIWNAILRSLEPNKKLPFLKALWFFVCGWLYRYLPGAVWMYLARIYLGAKEGLSKKTLTLSVFYEAALAIASAFLLSIFLLGLVFGSKFLGLVPDFYILFPVLAMGAGLVFIHPKIFNFFLNLFLKRIKKTELLTGDFLSYSAVLKIILYYFISYILIGAGFFFLVRSLAYLPFYDILGAIGIYILASVLGTLAVFAPSGLGVREAFLAIFLQLYFPLSIATLIALLARVWTTLGEITIFMGLYSFMNKKDFFRVLAHFIFRIRQFNNRCLKNLAGDIRNKRILEIGSGQGDYYSAKHFFDSSNEFIQSDIVEGYGHKIIDVVQMNYKNEFDIILSLSVLEHIFDIHQAIENIYRALRPDGLAVFFVPGFYPLHGESNDYWRFTEHSLKRLLKKFKRIKIKHSGLKQFPFAYYIEAVK</sequence>
<dbReference type="Gene3D" id="3.40.50.150">
    <property type="entry name" value="Vaccinia Virus protein VP39"/>
    <property type="match status" value="1"/>
</dbReference>
<comment type="caution">
    <text evidence="7">The sequence shown here is derived from an EMBL/GenBank/DDBJ whole genome shotgun (WGS) entry which is preliminary data.</text>
</comment>
<protein>
    <recommendedName>
        <fullName evidence="9">Methyltransferase type 11 domain-containing protein</fullName>
    </recommendedName>
</protein>
<feature type="transmembrane region" description="Helical" evidence="6">
    <location>
        <begin position="6"/>
        <end position="23"/>
    </location>
</feature>
<keyword evidence="3 6" id="KW-0812">Transmembrane</keyword>
<evidence type="ECO:0000256" key="3">
    <source>
        <dbReference type="ARBA" id="ARBA00022692"/>
    </source>
</evidence>
<feature type="transmembrane region" description="Helical" evidence="6">
    <location>
        <begin position="238"/>
        <end position="258"/>
    </location>
</feature>
<feature type="transmembrane region" description="Helical" evidence="6">
    <location>
        <begin position="157"/>
        <end position="178"/>
    </location>
</feature>
<evidence type="ECO:0000256" key="6">
    <source>
        <dbReference type="SAM" id="Phobius"/>
    </source>
</evidence>
<dbReference type="InterPro" id="IPR022791">
    <property type="entry name" value="L-PG_synthase/AglD"/>
</dbReference>
<evidence type="ECO:0000256" key="4">
    <source>
        <dbReference type="ARBA" id="ARBA00022989"/>
    </source>
</evidence>
<feature type="transmembrane region" description="Helical" evidence="6">
    <location>
        <begin position="199"/>
        <end position="226"/>
    </location>
</feature>
<dbReference type="STRING" id="1801997.A3J64_01155"/>
<dbReference type="Proteomes" id="UP000177061">
    <property type="component" value="Unassembled WGS sequence"/>
</dbReference>
<evidence type="ECO:0000256" key="2">
    <source>
        <dbReference type="ARBA" id="ARBA00022475"/>
    </source>
</evidence>
<name>A0A1G2FG99_9BACT</name>
<evidence type="ECO:0000256" key="5">
    <source>
        <dbReference type="ARBA" id="ARBA00023136"/>
    </source>
</evidence>
<dbReference type="SUPFAM" id="SSF53335">
    <property type="entry name" value="S-adenosyl-L-methionine-dependent methyltransferases"/>
    <property type="match status" value="1"/>
</dbReference>
<dbReference type="EMBL" id="MHNB01000015">
    <property type="protein sequence ID" value="OGZ37104.1"/>
    <property type="molecule type" value="Genomic_DNA"/>
</dbReference>
<feature type="transmembrane region" description="Helical" evidence="6">
    <location>
        <begin position="43"/>
        <end position="63"/>
    </location>
</feature>
<evidence type="ECO:0008006" key="9">
    <source>
        <dbReference type="Google" id="ProtNLM"/>
    </source>
</evidence>
<dbReference type="Pfam" id="PF13489">
    <property type="entry name" value="Methyltransf_23"/>
    <property type="match status" value="1"/>
</dbReference>
<keyword evidence="4 6" id="KW-1133">Transmembrane helix</keyword>
<proteinExistence type="predicted"/>
<evidence type="ECO:0000313" key="7">
    <source>
        <dbReference type="EMBL" id="OGZ37104.1"/>
    </source>
</evidence>
<dbReference type="Pfam" id="PF03706">
    <property type="entry name" value="LPG_synthase_TM"/>
    <property type="match status" value="1"/>
</dbReference>
<feature type="transmembrane region" description="Helical" evidence="6">
    <location>
        <begin position="123"/>
        <end position="145"/>
    </location>
</feature>
<evidence type="ECO:0000256" key="1">
    <source>
        <dbReference type="ARBA" id="ARBA00004651"/>
    </source>
</evidence>
<comment type="subcellular location">
    <subcellularLocation>
        <location evidence="1">Cell membrane</location>
        <topology evidence="1">Multi-pass membrane protein</topology>
    </subcellularLocation>
</comment>
<dbReference type="AlphaFoldDB" id="A0A1G2FG99"/>
<dbReference type="GO" id="GO:0005886">
    <property type="term" value="C:plasma membrane"/>
    <property type="evidence" value="ECO:0007669"/>
    <property type="project" value="UniProtKB-SubCell"/>
</dbReference>
<dbReference type="InterPro" id="IPR029063">
    <property type="entry name" value="SAM-dependent_MTases_sf"/>
</dbReference>
<feature type="transmembrane region" description="Helical" evidence="6">
    <location>
        <begin position="267"/>
        <end position="285"/>
    </location>
</feature>
<feature type="transmembrane region" description="Helical" evidence="6">
    <location>
        <begin position="83"/>
        <end position="103"/>
    </location>
</feature>
<keyword evidence="2" id="KW-1003">Cell membrane</keyword>
<evidence type="ECO:0000313" key="8">
    <source>
        <dbReference type="Proteomes" id="UP000177061"/>
    </source>
</evidence>
<accession>A0A1G2FG99</accession>
<organism evidence="7 8">
    <name type="scientific">Candidatus Portnoybacteria bacterium RIFCSPHIGHO2_12_FULL_38_9</name>
    <dbReference type="NCBI Taxonomy" id="1801997"/>
    <lineage>
        <taxon>Bacteria</taxon>
        <taxon>Candidatus Portnoyibacteriota</taxon>
    </lineage>
</organism>
<reference evidence="7 8" key="1">
    <citation type="journal article" date="2016" name="Nat. Commun.">
        <title>Thousands of microbial genomes shed light on interconnected biogeochemical processes in an aquifer system.</title>
        <authorList>
            <person name="Anantharaman K."/>
            <person name="Brown C.T."/>
            <person name="Hug L.A."/>
            <person name="Sharon I."/>
            <person name="Castelle C.J."/>
            <person name="Probst A.J."/>
            <person name="Thomas B.C."/>
            <person name="Singh A."/>
            <person name="Wilkins M.J."/>
            <person name="Karaoz U."/>
            <person name="Brodie E.L."/>
            <person name="Williams K.H."/>
            <person name="Hubbard S.S."/>
            <person name="Banfield J.F."/>
        </authorList>
    </citation>
    <scope>NUCLEOTIDE SEQUENCE [LARGE SCALE GENOMIC DNA]</scope>
</reference>
<gene>
    <name evidence="7" type="ORF">A3J64_01155</name>
</gene>